<dbReference type="GO" id="GO:0005737">
    <property type="term" value="C:cytoplasm"/>
    <property type="evidence" value="ECO:0007669"/>
    <property type="project" value="UniProtKB-SubCell"/>
</dbReference>
<dbReference type="Proteomes" id="UP000243723">
    <property type="component" value="Unassembled WGS sequence"/>
</dbReference>
<dbReference type="GO" id="GO:0043998">
    <property type="term" value="F:histone H2A acetyltransferase activity"/>
    <property type="evidence" value="ECO:0007669"/>
    <property type="project" value="InterPro"/>
</dbReference>
<evidence type="ECO:0000259" key="12">
    <source>
        <dbReference type="PROSITE" id="PS51186"/>
    </source>
</evidence>
<keyword evidence="9" id="KW-0012">Acyltransferase</keyword>
<dbReference type="SUPFAM" id="SSF55729">
    <property type="entry name" value="Acyl-CoA N-acyltransferases (Nat)"/>
    <property type="match status" value="1"/>
</dbReference>
<dbReference type="OrthoDB" id="424551at2759"/>
<evidence type="ECO:0000256" key="1">
    <source>
        <dbReference type="ARBA" id="ARBA00004123"/>
    </source>
</evidence>
<dbReference type="InterPro" id="IPR000182">
    <property type="entry name" value="GNAT_dom"/>
</dbReference>
<evidence type="ECO:0000256" key="9">
    <source>
        <dbReference type="ARBA" id="ARBA00023315"/>
    </source>
</evidence>
<reference evidence="13 14" key="1">
    <citation type="submission" date="2017-05" db="EMBL/GenBank/DDBJ databases">
        <title>Draft genome sequence of Elsinoe australis.</title>
        <authorList>
            <person name="Cheng Q."/>
        </authorList>
    </citation>
    <scope>NUCLEOTIDE SEQUENCE [LARGE SCALE GENOMIC DNA]</scope>
    <source>
        <strain evidence="13 14">NL1</strain>
    </source>
</reference>
<dbReference type="InterPro" id="IPR016181">
    <property type="entry name" value="Acyl_CoA_acyltransferase"/>
</dbReference>
<keyword evidence="8" id="KW-0539">Nucleus</keyword>
<evidence type="ECO:0000256" key="10">
    <source>
        <dbReference type="ARBA" id="ARBA00047821"/>
    </source>
</evidence>
<keyword evidence="6" id="KW-0963">Cytoplasm</keyword>
<dbReference type="CDD" id="cd04301">
    <property type="entry name" value="NAT_SF"/>
    <property type="match status" value="1"/>
</dbReference>
<comment type="catalytic activity">
    <reaction evidence="11">
        <text>N-terminal L-seryl-[histone H4] + acetyl-CoA = N-terminal N(alpha)-acetyl-L-seryl-[histone H4] + CoA + H(+)</text>
        <dbReference type="Rhea" id="RHEA:50596"/>
        <dbReference type="Rhea" id="RHEA-COMP:12740"/>
        <dbReference type="Rhea" id="RHEA-COMP:12743"/>
        <dbReference type="ChEBI" id="CHEBI:15378"/>
        <dbReference type="ChEBI" id="CHEBI:57287"/>
        <dbReference type="ChEBI" id="CHEBI:57288"/>
        <dbReference type="ChEBI" id="CHEBI:64738"/>
        <dbReference type="ChEBI" id="CHEBI:83690"/>
        <dbReference type="EC" id="2.3.1.257"/>
    </reaction>
</comment>
<comment type="catalytic activity">
    <reaction evidence="10">
        <text>N-terminal L-seryl-[histone H2A] + acetyl-CoA = N-terminal N(alpha)-acetyl-L-seryl-[histone H2A] + CoA + H(+)</text>
        <dbReference type="Rhea" id="RHEA:50600"/>
        <dbReference type="Rhea" id="RHEA-COMP:12742"/>
        <dbReference type="Rhea" id="RHEA-COMP:12744"/>
        <dbReference type="ChEBI" id="CHEBI:15378"/>
        <dbReference type="ChEBI" id="CHEBI:57287"/>
        <dbReference type="ChEBI" id="CHEBI:57288"/>
        <dbReference type="ChEBI" id="CHEBI:64738"/>
        <dbReference type="ChEBI" id="CHEBI:83690"/>
        <dbReference type="EC" id="2.3.1.257"/>
    </reaction>
</comment>
<evidence type="ECO:0000256" key="4">
    <source>
        <dbReference type="ARBA" id="ARBA00012950"/>
    </source>
</evidence>
<dbReference type="STRING" id="40998.A0A2P8A1K6"/>
<dbReference type="EC" id="2.3.1.257" evidence="4"/>
<evidence type="ECO:0000256" key="11">
    <source>
        <dbReference type="ARBA" id="ARBA00049524"/>
    </source>
</evidence>
<protein>
    <recommendedName>
        <fullName evidence="5">N-alpha-acetyltransferase 40</fullName>
        <ecNumber evidence="4">2.3.1.257</ecNumber>
    </recommendedName>
</protein>
<dbReference type="PANTHER" id="PTHR20531">
    <property type="entry name" value="N-ALPHA-ACETYLTRANSFERASE 40"/>
    <property type="match status" value="1"/>
</dbReference>
<evidence type="ECO:0000256" key="2">
    <source>
        <dbReference type="ARBA" id="ARBA00004496"/>
    </source>
</evidence>
<keyword evidence="14" id="KW-1185">Reference proteome</keyword>
<comment type="subcellular location">
    <subcellularLocation>
        <location evidence="2">Cytoplasm</location>
    </subcellularLocation>
    <subcellularLocation>
        <location evidence="1">Nucleus</location>
    </subcellularLocation>
</comment>
<sequence length="254" mass="28792">MKRKRKDDEIIESVNHVTAAEFKQAHWNAHLATHDDTYEHHGKSTFETIGTAAVELYVSPVSKVAQDDSEKLMESELDACVSLVEETSADDYAASVIGWHPKHKRKEMRDKDMRYLIVRQHDAGLQLETAGITKRELSGFLSFMLTHEDGIPVIYIYEIHLKPHMRGTGMGRHLMALVETIGSSVGVEKSMLTVFRSNDKAIRWYDRLGYGVDEYSPPDKTLRGGKVKQSDYLILSKRLKNGNTRDGEKNGKSE</sequence>
<evidence type="ECO:0000256" key="5">
    <source>
        <dbReference type="ARBA" id="ARBA00015043"/>
    </source>
</evidence>
<dbReference type="GO" id="GO:1990189">
    <property type="term" value="F:protein N-terminal-serine acetyltransferase activity"/>
    <property type="evidence" value="ECO:0007669"/>
    <property type="project" value="UniProtKB-EC"/>
</dbReference>
<evidence type="ECO:0000256" key="3">
    <source>
        <dbReference type="ARBA" id="ARBA00008870"/>
    </source>
</evidence>
<dbReference type="AlphaFoldDB" id="A0A2P8A1K6"/>
<dbReference type="Gene3D" id="3.40.630.30">
    <property type="match status" value="1"/>
</dbReference>
<accession>A0A2P8A1K6</accession>
<evidence type="ECO:0000313" key="14">
    <source>
        <dbReference type="Proteomes" id="UP000243723"/>
    </source>
</evidence>
<dbReference type="GO" id="GO:0010485">
    <property type="term" value="F:histone H4 acetyltransferase activity"/>
    <property type="evidence" value="ECO:0007669"/>
    <property type="project" value="InterPro"/>
</dbReference>
<name>A0A2P8A1K6_9PEZI</name>
<evidence type="ECO:0000313" key="13">
    <source>
        <dbReference type="EMBL" id="PSK54344.1"/>
    </source>
</evidence>
<keyword evidence="7" id="KW-0808">Transferase</keyword>
<dbReference type="EMBL" id="NHZQ01000083">
    <property type="protein sequence ID" value="PSK54344.1"/>
    <property type="molecule type" value="Genomic_DNA"/>
</dbReference>
<dbReference type="PROSITE" id="PS51186">
    <property type="entry name" value="GNAT"/>
    <property type="match status" value="1"/>
</dbReference>
<evidence type="ECO:0000256" key="7">
    <source>
        <dbReference type="ARBA" id="ARBA00022679"/>
    </source>
</evidence>
<evidence type="ECO:0000256" key="6">
    <source>
        <dbReference type="ARBA" id="ARBA00022490"/>
    </source>
</evidence>
<dbReference type="GO" id="GO:0005634">
    <property type="term" value="C:nucleus"/>
    <property type="evidence" value="ECO:0007669"/>
    <property type="project" value="UniProtKB-SubCell"/>
</dbReference>
<dbReference type="PANTHER" id="PTHR20531:SF1">
    <property type="entry name" value="N-ALPHA-ACETYLTRANSFERASE 40"/>
    <property type="match status" value="1"/>
</dbReference>
<organism evidence="13 14">
    <name type="scientific">Elsinoe australis</name>
    <dbReference type="NCBI Taxonomy" id="40998"/>
    <lineage>
        <taxon>Eukaryota</taxon>
        <taxon>Fungi</taxon>
        <taxon>Dikarya</taxon>
        <taxon>Ascomycota</taxon>
        <taxon>Pezizomycotina</taxon>
        <taxon>Dothideomycetes</taxon>
        <taxon>Dothideomycetidae</taxon>
        <taxon>Myriangiales</taxon>
        <taxon>Elsinoaceae</taxon>
        <taxon>Elsinoe</taxon>
    </lineage>
</organism>
<comment type="similarity">
    <text evidence="3">Belongs to the acetyltransferase family. NAA40 subfamily.</text>
</comment>
<dbReference type="Pfam" id="PF00583">
    <property type="entry name" value="Acetyltransf_1"/>
    <property type="match status" value="1"/>
</dbReference>
<evidence type="ECO:0000256" key="8">
    <source>
        <dbReference type="ARBA" id="ARBA00023242"/>
    </source>
</evidence>
<proteinExistence type="inferred from homology"/>
<feature type="domain" description="N-acetyltransferase" evidence="12">
    <location>
        <begin position="67"/>
        <end position="240"/>
    </location>
</feature>
<dbReference type="InterPro" id="IPR039949">
    <property type="entry name" value="NAA40"/>
</dbReference>
<gene>
    <name evidence="13" type="ORF">B9Z65_3463</name>
</gene>
<comment type="caution">
    <text evidence="13">The sequence shown here is derived from an EMBL/GenBank/DDBJ whole genome shotgun (WGS) entry which is preliminary data.</text>
</comment>